<dbReference type="EMBL" id="JNVN01000500">
    <property type="protein sequence ID" value="KHJ35150.1"/>
    <property type="molecule type" value="Genomic_DNA"/>
</dbReference>
<evidence type="ECO:0000313" key="3">
    <source>
        <dbReference type="Proteomes" id="UP000030854"/>
    </source>
</evidence>
<dbReference type="OMA" id="RRENECK"/>
<feature type="compositionally biased region" description="Basic and acidic residues" evidence="1">
    <location>
        <begin position="59"/>
        <end position="84"/>
    </location>
</feature>
<dbReference type="HOGENOM" id="CLU_068316_1_0_1"/>
<dbReference type="OrthoDB" id="5366332at2759"/>
<sequence length="316" mass="35889">MPSKEATSYFSPTITQWTDRPMSRFSMASETATFYSALDSPLSPNKSSHAITSPDCTDLDSHAGENKLWKEMSGRENDSPKLLRQDSGYAAHTSNTVSPLKVPLPKLRSKPKRSTKSQTRCKNWRSTTTRSSLSPPHHSQLNIEDCQIKSHRQRPCNNNKKPKYLLERRYFSELSIFTLSGLDTDKSLSSGESSSPSSPLPFPPTINYWTSDDSRRLEYAAIDAASKGVRGFFVRIVPDFMLPPQIRRTKFWGLESEGRQREGSVRRYRLALPEDLVDKSAKKKDQNYLGSLNKERKGNRPGILRRWSTGLKINRS</sequence>
<reference evidence="2 3" key="1">
    <citation type="journal article" date="2014" name="BMC Genomics">
        <title>Adaptive genomic structural variation in the grape powdery mildew pathogen, Erysiphe necator.</title>
        <authorList>
            <person name="Jones L."/>
            <person name="Riaz S."/>
            <person name="Morales-Cruz A."/>
            <person name="Amrine K.C."/>
            <person name="McGuire B."/>
            <person name="Gubler W.D."/>
            <person name="Walker M.A."/>
            <person name="Cantu D."/>
        </authorList>
    </citation>
    <scope>NUCLEOTIDE SEQUENCE [LARGE SCALE GENOMIC DNA]</scope>
    <source>
        <strain evidence="3">c</strain>
    </source>
</reference>
<dbReference type="AlphaFoldDB" id="A0A0B1PCS4"/>
<feature type="compositionally biased region" description="Polar residues" evidence="1">
    <location>
        <begin position="42"/>
        <end position="55"/>
    </location>
</feature>
<feature type="region of interest" description="Disordered" evidence="1">
    <location>
        <begin position="38"/>
        <end position="141"/>
    </location>
</feature>
<proteinExistence type="predicted"/>
<comment type="caution">
    <text evidence="2">The sequence shown here is derived from an EMBL/GenBank/DDBJ whole genome shotgun (WGS) entry which is preliminary data.</text>
</comment>
<organism evidence="2 3">
    <name type="scientific">Uncinula necator</name>
    <name type="common">Grape powdery mildew</name>
    <dbReference type="NCBI Taxonomy" id="52586"/>
    <lineage>
        <taxon>Eukaryota</taxon>
        <taxon>Fungi</taxon>
        <taxon>Dikarya</taxon>
        <taxon>Ascomycota</taxon>
        <taxon>Pezizomycotina</taxon>
        <taxon>Leotiomycetes</taxon>
        <taxon>Erysiphales</taxon>
        <taxon>Erysiphaceae</taxon>
        <taxon>Erysiphe</taxon>
    </lineage>
</organism>
<feature type="region of interest" description="Disordered" evidence="1">
    <location>
        <begin position="283"/>
        <end position="302"/>
    </location>
</feature>
<evidence type="ECO:0000313" key="2">
    <source>
        <dbReference type="EMBL" id="KHJ35150.1"/>
    </source>
</evidence>
<name>A0A0B1PCS4_UNCNE</name>
<feature type="compositionally biased region" description="Low complexity" evidence="1">
    <location>
        <begin position="125"/>
        <end position="139"/>
    </location>
</feature>
<dbReference type="Proteomes" id="UP000030854">
    <property type="component" value="Unassembled WGS sequence"/>
</dbReference>
<accession>A0A0B1PCS4</accession>
<evidence type="ECO:0000256" key="1">
    <source>
        <dbReference type="SAM" id="MobiDB-lite"/>
    </source>
</evidence>
<protein>
    <submittedName>
        <fullName evidence="2">Uncharacterized protein</fullName>
    </submittedName>
</protein>
<gene>
    <name evidence="2" type="ORF">EV44_g2198</name>
</gene>
<keyword evidence="3" id="KW-1185">Reference proteome</keyword>